<evidence type="ECO:0000313" key="10">
    <source>
        <dbReference type="Proteomes" id="UP000182264"/>
    </source>
</evidence>
<dbReference type="InterPro" id="IPR001173">
    <property type="entry name" value="Glyco_trans_2-like"/>
</dbReference>
<sequence length="317" mass="36218">MSIGLVIPIYNEEKGIINNLKKILETINKDEIDITQIIIVDDGSTDDSVMILKDFLPLDSRLELVSFTRNFGKEAAIYAGLLNCNRQAAIVMDSDLQHPPSLIRLMVEAWREGFDVVEACKSKDSHISFLRRWMTRLFYSIFAYVSEMNLEGQTDFKLLDRQVIDAYCNLPERKRFFRGLISWLGFSTKQVWFEVPLRQGDSSKWSLVKLARLAMVAITSFSSSMLHLVSFAAATCFIISFIFASISLYQKICGIAVSGFTTINILVLFIGSIIMFSIGQVSLYLEHLFDENKNRPIYIINKKKSYKNKEGFDGYIE</sequence>
<organism evidence="9 10">
    <name type="scientific">Syntrophotalea acetylenica</name>
    <name type="common">Pelobacter acetylenicus</name>
    <dbReference type="NCBI Taxonomy" id="29542"/>
    <lineage>
        <taxon>Bacteria</taxon>
        <taxon>Pseudomonadati</taxon>
        <taxon>Thermodesulfobacteriota</taxon>
        <taxon>Desulfuromonadia</taxon>
        <taxon>Desulfuromonadales</taxon>
        <taxon>Syntrophotaleaceae</taxon>
        <taxon>Syntrophotalea</taxon>
    </lineage>
</organism>
<dbReference type="PANTHER" id="PTHR48090:SF1">
    <property type="entry name" value="PROPHAGE BACTOPRENOL GLUCOSYL TRANSFERASE HOMOLOG"/>
    <property type="match status" value="1"/>
</dbReference>
<evidence type="ECO:0000256" key="7">
    <source>
        <dbReference type="SAM" id="Phobius"/>
    </source>
</evidence>
<dbReference type="KEGG" id="pace:A6070_06480"/>
<dbReference type="Gene3D" id="3.90.550.10">
    <property type="entry name" value="Spore Coat Polysaccharide Biosynthesis Protein SpsA, Chain A"/>
    <property type="match status" value="1"/>
</dbReference>
<keyword evidence="6 7" id="KW-0472">Membrane</keyword>
<evidence type="ECO:0000259" key="8">
    <source>
        <dbReference type="Pfam" id="PF00535"/>
    </source>
</evidence>
<feature type="transmembrane region" description="Helical" evidence="7">
    <location>
        <begin position="225"/>
        <end position="249"/>
    </location>
</feature>
<dbReference type="Proteomes" id="UP000182264">
    <property type="component" value="Chromosome"/>
</dbReference>
<dbReference type="STRING" id="29542.A6070_06480"/>
<dbReference type="Pfam" id="PF00535">
    <property type="entry name" value="Glycos_transf_2"/>
    <property type="match status" value="1"/>
</dbReference>
<dbReference type="InterPro" id="IPR050256">
    <property type="entry name" value="Glycosyltransferase_2"/>
</dbReference>
<keyword evidence="5 7" id="KW-1133">Transmembrane helix</keyword>
<dbReference type="AlphaFoldDB" id="A0A1L3GIH1"/>
<dbReference type="OrthoDB" id="9810303at2"/>
<feature type="transmembrane region" description="Helical" evidence="7">
    <location>
        <begin position="261"/>
        <end position="285"/>
    </location>
</feature>
<keyword evidence="2" id="KW-0328">Glycosyltransferase</keyword>
<dbReference type="PANTHER" id="PTHR48090">
    <property type="entry name" value="UNDECAPRENYL-PHOSPHATE 4-DEOXY-4-FORMAMIDO-L-ARABINOSE TRANSFERASE-RELATED"/>
    <property type="match status" value="1"/>
</dbReference>
<dbReference type="EMBL" id="CP015518">
    <property type="protein sequence ID" value="APG25732.1"/>
    <property type="molecule type" value="Genomic_DNA"/>
</dbReference>
<accession>A0A1L3GIH1</accession>
<keyword evidence="3" id="KW-0808">Transferase</keyword>
<proteinExistence type="predicted"/>
<dbReference type="GO" id="GO:0016757">
    <property type="term" value="F:glycosyltransferase activity"/>
    <property type="evidence" value="ECO:0007669"/>
    <property type="project" value="UniProtKB-KW"/>
</dbReference>
<dbReference type="SUPFAM" id="SSF53448">
    <property type="entry name" value="Nucleotide-diphospho-sugar transferases"/>
    <property type="match status" value="1"/>
</dbReference>
<evidence type="ECO:0000256" key="6">
    <source>
        <dbReference type="ARBA" id="ARBA00023136"/>
    </source>
</evidence>
<comment type="subcellular location">
    <subcellularLocation>
        <location evidence="1">Membrane</location>
        <topology evidence="1">Multi-pass membrane protein</topology>
    </subcellularLocation>
</comment>
<evidence type="ECO:0000313" key="9">
    <source>
        <dbReference type="EMBL" id="APG25732.1"/>
    </source>
</evidence>
<name>A0A1L3GIH1_SYNAC</name>
<gene>
    <name evidence="9" type="ORF">A7E75_12465</name>
</gene>
<keyword evidence="4 7" id="KW-0812">Transmembrane</keyword>
<dbReference type="InterPro" id="IPR029044">
    <property type="entry name" value="Nucleotide-diphossugar_trans"/>
</dbReference>
<dbReference type="GO" id="GO:0005886">
    <property type="term" value="C:plasma membrane"/>
    <property type="evidence" value="ECO:0007669"/>
    <property type="project" value="TreeGrafter"/>
</dbReference>
<reference evidence="9 10" key="1">
    <citation type="journal article" date="2017" name="Genome Announc.">
        <title>Complete Genome Sequences of Two Acetylene-Fermenting Pelobacter acetylenicus Strains.</title>
        <authorList>
            <person name="Sutton J.M."/>
            <person name="Baesman S.M."/>
            <person name="Fierst J.L."/>
            <person name="Poret-Peterson A.T."/>
            <person name="Oremland R.S."/>
            <person name="Dunlap D.S."/>
            <person name="Akob D.M."/>
        </authorList>
    </citation>
    <scope>NUCLEOTIDE SEQUENCE [LARGE SCALE GENOMIC DNA]</scope>
    <source>
        <strain evidence="9 10">DSM 3247</strain>
    </source>
</reference>
<evidence type="ECO:0000256" key="3">
    <source>
        <dbReference type="ARBA" id="ARBA00022679"/>
    </source>
</evidence>
<feature type="domain" description="Glycosyltransferase 2-like" evidence="8">
    <location>
        <begin position="6"/>
        <end position="144"/>
    </location>
</feature>
<evidence type="ECO:0000256" key="2">
    <source>
        <dbReference type="ARBA" id="ARBA00022676"/>
    </source>
</evidence>
<evidence type="ECO:0000256" key="1">
    <source>
        <dbReference type="ARBA" id="ARBA00004141"/>
    </source>
</evidence>
<dbReference type="CDD" id="cd04187">
    <property type="entry name" value="DPM1_like_bac"/>
    <property type="match status" value="1"/>
</dbReference>
<evidence type="ECO:0000256" key="5">
    <source>
        <dbReference type="ARBA" id="ARBA00022989"/>
    </source>
</evidence>
<protein>
    <recommendedName>
        <fullName evidence="8">Glycosyltransferase 2-like domain-containing protein</fullName>
    </recommendedName>
</protein>
<evidence type="ECO:0000256" key="4">
    <source>
        <dbReference type="ARBA" id="ARBA00022692"/>
    </source>
</evidence>
<dbReference type="RefSeq" id="WP_072287575.1">
    <property type="nucleotide sequence ID" value="NZ_CP015455.1"/>
</dbReference>
<keyword evidence="10" id="KW-1185">Reference proteome</keyword>